<dbReference type="SUPFAM" id="SSF88723">
    <property type="entry name" value="PIN domain-like"/>
    <property type="match status" value="1"/>
</dbReference>
<dbReference type="GO" id="GO:0033567">
    <property type="term" value="P:DNA replication, Okazaki fragment processing"/>
    <property type="evidence" value="ECO:0007669"/>
    <property type="project" value="InterPro"/>
</dbReference>
<evidence type="ECO:0000256" key="1">
    <source>
        <dbReference type="ARBA" id="ARBA00022722"/>
    </source>
</evidence>
<dbReference type="Gene3D" id="3.40.50.1010">
    <property type="entry name" value="5'-nuclease"/>
    <property type="match status" value="1"/>
</dbReference>
<proteinExistence type="predicted"/>
<organism evidence="5">
    <name type="scientific">Klebsiella pneumoniae</name>
    <dbReference type="NCBI Taxonomy" id="573"/>
    <lineage>
        <taxon>Bacteria</taxon>
        <taxon>Pseudomonadati</taxon>
        <taxon>Pseudomonadota</taxon>
        <taxon>Gammaproteobacteria</taxon>
        <taxon>Enterobacterales</taxon>
        <taxon>Enterobacteriaceae</taxon>
        <taxon>Klebsiella/Raoultella group</taxon>
        <taxon>Klebsiella</taxon>
        <taxon>Klebsiella pneumoniae complex</taxon>
    </lineage>
</organism>
<dbReference type="GO" id="GO:0008409">
    <property type="term" value="F:5'-3' exonuclease activity"/>
    <property type="evidence" value="ECO:0007669"/>
    <property type="project" value="InterPro"/>
</dbReference>
<comment type="caution">
    <text evidence="5">The sequence shown here is derived from an EMBL/GenBank/DDBJ whole genome shotgun (WGS) entry which is preliminary data.</text>
</comment>
<keyword evidence="1" id="KW-0540">Nuclease</keyword>
<dbReference type="GO" id="GO:0003677">
    <property type="term" value="F:DNA binding"/>
    <property type="evidence" value="ECO:0007669"/>
    <property type="project" value="UniProtKB-KW"/>
</dbReference>
<name>A0A483ISS0_KLEPN</name>
<gene>
    <name evidence="5" type="ORF">ETE75_20115</name>
</gene>
<sequence>MENNAVNILIIDGNSLGYYHQQQPKKLHSGDMETHAVFGFITNMRRYASLLKARPIVLWDGFSDKRREFYPDYKANRDDNAEMKQMKEGFAVQKPFIKKAITSLGVDQITAIDGEADDLAGILKKRYVASKDVEHIYLLTADSDWIQLVDEKVTWVSLREDAKHKRINIEAFPELTGYPTPRGYLEGKALQGDKSDNIQQVGGIGDKGAMDLINEYGSIVTLVKGICDGSIVMDKGRNKTAVNNLAKNAFNEKTGCRMLEAFMRNIKLMDLIDTKFAPEKLEIIRGEQSLEAFKQICMQLNFQSILSDLDVFVVPFVKRCGLVAE</sequence>
<dbReference type="Pfam" id="PF01367">
    <property type="entry name" value="5_3_exonuc"/>
    <property type="match status" value="1"/>
</dbReference>
<dbReference type="PANTHER" id="PTHR42646">
    <property type="entry name" value="FLAP ENDONUCLEASE XNI"/>
    <property type="match status" value="1"/>
</dbReference>
<dbReference type="InterPro" id="IPR008918">
    <property type="entry name" value="HhH2"/>
</dbReference>
<keyword evidence="5" id="KW-0269">Exonuclease</keyword>
<dbReference type="SMART" id="SM00279">
    <property type="entry name" value="HhH2"/>
    <property type="match status" value="1"/>
</dbReference>
<dbReference type="PANTHER" id="PTHR42646:SF2">
    <property type="entry name" value="5'-3' EXONUCLEASE FAMILY PROTEIN"/>
    <property type="match status" value="1"/>
</dbReference>
<dbReference type="InterPro" id="IPR038969">
    <property type="entry name" value="FEN"/>
</dbReference>
<evidence type="ECO:0000256" key="2">
    <source>
        <dbReference type="ARBA" id="ARBA00022801"/>
    </source>
</evidence>
<dbReference type="InterPro" id="IPR020046">
    <property type="entry name" value="5-3_exonucl_a-hlix_arch_N"/>
</dbReference>
<dbReference type="SMART" id="SM00475">
    <property type="entry name" value="53EXOc"/>
    <property type="match status" value="1"/>
</dbReference>
<keyword evidence="2" id="KW-0378">Hydrolase</keyword>
<dbReference type="Pfam" id="PF02739">
    <property type="entry name" value="5_3_exonuc_N"/>
    <property type="match status" value="1"/>
</dbReference>
<reference evidence="5" key="1">
    <citation type="submission" date="2019-01" db="EMBL/GenBank/DDBJ databases">
        <authorList>
            <person name="Lista F."/>
            <person name="Anselmo A."/>
        </authorList>
    </citation>
    <scope>NUCLEOTIDE SEQUENCE</scope>
    <source>
        <strain evidence="5">13S</strain>
    </source>
</reference>
<dbReference type="EMBL" id="SDCJ01000016">
    <property type="protein sequence ID" value="TCX36573.1"/>
    <property type="molecule type" value="Genomic_DNA"/>
</dbReference>
<dbReference type="CDD" id="cd09860">
    <property type="entry name" value="PIN_T4-like"/>
    <property type="match status" value="1"/>
</dbReference>
<dbReference type="InterPro" id="IPR020045">
    <property type="entry name" value="DNA_polI_H3TH"/>
</dbReference>
<dbReference type="InterPro" id="IPR029060">
    <property type="entry name" value="PIN-like_dom_sf"/>
</dbReference>
<dbReference type="SUPFAM" id="SSF47807">
    <property type="entry name" value="5' to 3' exonuclease, C-terminal subdomain"/>
    <property type="match status" value="1"/>
</dbReference>
<dbReference type="Gene3D" id="1.10.150.20">
    <property type="entry name" value="5' to 3' exonuclease, C-terminal subdomain"/>
    <property type="match status" value="1"/>
</dbReference>
<keyword evidence="3" id="KW-0238">DNA-binding</keyword>
<evidence type="ECO:0000313" key="5">
    <source>
        <dbReference type="EMBL" id="TCX36573.1"/>
    </source>
</evidence>
<dbReference type="AlphaFoldDB" id="A0A483ISS0"/>
<dbReference type="CDD" id="cd09899">
    <property type="entry name" value="H3TH_T4-like"/>
    <property type="match status" value="1"/>
</dbReference>
<dbReference type="GO" id="GO:0017108">
    <property type="term" value="F:5'-flap endonuclease activity"/>
    <property type="evidence" value="ECO:0007669"/>
    <property type="project" value="InterPro"/>
</dbReference>
<protein>
    <submittedName>
        <fullName evidence="5">Exonuclease</fullName>
    </submittedName>
</protein>
<dbReference type="InterPro" id="IPR036279">
    <property type="entry name" value="5-3_exonuclease_C_sf"/>
</dbReference>
<evidence type="ECO:0000256" key="3">
    <source>
        <dbReference type="ARBA" id="ARBA00023125"/>
    </source>
</evidence>
<dbReference type="InterPro" id="IPR002421">
    <property type="entry name" value="5-3_exonuclease"/>
</dbReference>
<dbReference type="RefSeq" id="WP_087786310.1">
    <property type="nucleotide sequence ID" value="NZ_CP058582.1"/>
</dbReference>
<accession>A0A483ISS0</accession>
<feature type="domain" description="5'-3' exonuclease" evidence="4">
    <location>
        <begin position="6"/>
        <end position="287"/>
    </location>
</feature>
<evidence type="ECO:0000259" key="4">
    <source>
        <dbReference type="SMART" id="SM00475"/>
    </source>
</evidence>